<keyword evidence="7" id="KW-1185">Reference proteome</keyword>
<sequence>MNTSARIKTAALDLFAAQGYEGTSMAQIAEEVGIKTPSIYAHFKGKEELFLSVLQDASKEELAFATAHLDADPDQPLHGKLYNLLLYFRDKYEHDNGAKFWIRMMYFPPTALYKESMELAYVYLGKLEELLTAVFENNRISIAVDAGTAAAAYLCLMDGMIVELLYGTPASFERRLDASWEVFKRGISPSS</sequence>
<keyword evidence="1" id="KW-0805">Transcription regulation</keyword>
<dbReference type="GO" id="GO:0000976">
    <property type="term" value="F:transcription cis-regulatory region binding"/>
    <property type="evidence" value="ECO:0007669"/>
    <property type="project" value="TreeGrafter"/>
</dbReference>
<dbReference type="AlphaFoldDB" id="A0A7X3FFY3"/>
<dbReference type="SUPFAM" id="SSF46689">
    <property type="entry name" value="Homeodomain-like"/>
    <property type="match status" value="1"/>
</dbReference>
<reference evidence="6 7" key="1">
    <citation type="journal article" date="2019" name="Microorganisms">
        <title>Paenibacillus lutrae sp. nov., A Chitinolytic Species Isolated from A River Otter in Castril Natural Park, Granada, Spain.</title>
        <authorList>
            <person name="Rodriguez M."/>
            <person name="Reina J.C."/>
            <person name="Bejar V."/>
            <person name="Llamas I."/>
        </authorList>
    </citation>
    <scope>NUCLEOTIDE SEQUENCE [LARGE SCALE GENOMIC DNA]</scope>
    <source>
        <strain evidence="6 7">N10</strain>
    </source>
</reference>
<evidence type="ECO:0000256" key="1">
    <source>
        <dbReference type="ARBA" id="ARBA00023015"/>
    </source>
</evidence>
<dbReference type="Pfam" id="PF00440">
    <property type="entry name" value="TetR_N"/>
    <property type="match status" value="1"/>
</dbReference>
<evidence type="ECO:0000313" key="6">
    <source>
        <dbReference type="EMBL" id="MVO98934.1"/>
    </source>
</evidence>
<dbReference type="OrthoDB" id="509229at2"/>
<dbReference type="InterPro" id="IPR001647">
    <property type="entry name" value="HTH_TetR"/>
</dbReference>
<proteinExistence type="predicted"/>
<dbReference type="InterPro" id="IPR009057">
    <property type="entry name" value="Homeodomain-like_sf"/>
</dbReference>
<dbReference type="PROSITE" id="PS50977">
    <property type="entry name" value="HTH_TETR_2"/>
    <property type="match status" value="1"/>
</dbReference>
<dbReference type="InterPro" id="IPR036271">
    <property type="entry name" value="Tet_transcr_reg_TetR-rel_C_sf"/>
</dbReference>
<dbReference type="InterPro" id="IPR050109">
    <property type="entry name" value="HTH-type_TetR-like_transc_reg"/>
</dbReference>
<accession>A0A7X3FFY3</accession>
<feature type="DNA-binding region" description="H-T-H motif" evidence="4">
    <location>
        <begin position="24"/>
        <end position="43"/>
    </location>
</feature>
<keyword evidence="2 4" id="KW-0238">DNA-binding</keyword>
<dbReference type="PRINTS" id="PR00455">
    <property type="entry name" value="HTHTETR"/>
</dbReference>
<name>A0A7X3FFY3_9BACL</name>
<comment type="caution">
    <text evidence="6">The sequence shown here is derived from an EMBL/GenBank/DDBJ whole genome shotgun (WGS) entry which is preliminary data.</text>
</comment>
<evidence type="ECO:0000313" key="7">
    <source>
        <dbReference type="Proteomes" id="UP000490800"/>
    </source>
</evidence>
<dbReference type="Gene3D" id="1.10.357.10">
    <property type="entry name" value="Tetracycline Repressor, domain 2"/>
    <property type="match status" value="1"/>
</dbReference>
<dbReference type="SUPFAM" id="SSF48498">
    <property type="entry name" value="Tetracyclin repressor-like, C-terminal domain"/>
    <property type="match status" value="1"/>
</dbReference>
<dbReference type="GO" id="GO:0003700">
    <property type="term" value="F:DNA-binding transcription factor activity"/>
    <property type="evidence" value="ECO:0007669"/>
    <property type="project" value="TreeGrafter"/>
</dbReference>
<protein>
    <submittedName>
        <fullName evidence="6">TetR family transcriptional regulator</fullName>
    </submittedName>
</protein>
<keyword evidence="3" id="KW-0804">Transcription</keyword>
<dbReference type="EMBL" id="RHLK01000002">
    <property type="protein sequence ID" value="MVO98934.1"/>
    <property type="molecule type" value="Genomic_DNA"/>
</dbReference>
<evidence type="ECO:0000256" key="4">
    <source>
        <dbReference type="PROSITE-ProRule" id="PRU00335"/>
    </source>
</evidence>
<dbReference type="PANTHER" id="PTHR30055">
    <property type="entry name" value="HTH-TYPE TRANSCRIPTIONAL REGULATOR RUTR"/>
    <property type="match status" value="1"/>
</dbReference>
<dbReference type="PANTHER" id="PTHR30055:SF238">
    <property type="entry name" value="MYCOFACTOCIN BIOSYNTHESIS TRANSCRIPTIONAL REGULATOR MFTR-RELATED"/>
    <property type="match status" value="1"/>
</dbReference>
<dbReference type="Proteomes" id="UP000490800">
    <property type="component" value="Unassembled WGS sequence"/>
</dbReference>
<feature type="domain" description="HTH tetR-type" evidence="5">
    <location>
        <begin position="1"/>
        <end position="61"/>
    </location>
</feature>
<dbReference type="Gene3D" id="1.10.10.60">
    <property type="entry name" value="Homeodomain-like"/>
    <property type="match status" value="1"/>
</dbReference>
<organism evidence="6 7">
    <name type="scientific">Paenibacillus lutrae</name>
    <dbReference type="NCBI Taxonomy" id="2078573"/>
    <lineage>
        <taxon>Bacteria</taxon>
        <taxon>Bacillati</taxon>
        <taxon>Bacillota</taxon>
        <taxon>Bacilli</taxon>
        <taxon>Bacillales</taxon>
        <taxon>Paenibacillaceae</taxon>
        <taxon>Paenibacillus</taxon>
    </lineage>
</organism>
<evidence type="ECO:0000259" key="5">
    <source>
        <dbReference type="PROSITE" id="PS50977"/>
    </source>
</evidence>
<gene>
    <name evidence="6" type="ORF">EDM21_05265</name>
</gene>
<evidence type="ECO:0000256" key="3">
    <source>
        <dbReference type="ARBA" id="ARBA00023163"/>
    </source>
</evidence>
<dbReference type="RefSeq" id="WP_157333508.1">
    <property type="nucleotide sequence ID" value="NZ_RHLK01000002.1"/>
</dbReference>
<evidence type="ECO:0000256" key="2">
    <source>
        <dbReference type="ARBA" id="ARBA00023125"/>
    </source>
</evidence>